<evidence type="ECO:0000313" key="14">
    <source>
        <dbReference type="EMBL" id="NAR71976.1"/>
    </source>
</evidence>
<feature type="domain" description="Thymidylate kinase-like" evidence="13">
    <location>
        <begin position="5"/>
        <end position="193"/>
    </location>
</feature>
<feature type="binding site" evidence="12">
    <location>
        <begin position="7"/>
        <end position="14"/>
    </location>
    <ligand>
        <name>ATP</name>
        <dbReference type="ChEBI" id="CHEBI:30616"/>
    </ligand>
</feature>
<evidence type="ECO:0000256" key="1">
    <source>
        <dbReference type="ARBA" id="ARBA00009776"/>
    </source>
</evidence>
<keyword evidence="8 12" id="KW-0067">ATP-binding</keyword>
<reference evidence="14 15" key="1">
    <citation type="submission" date="2019-12" db="EMBL/GenBank/DDBJ databases">
        <title>Acinetobacter haemolyticus comparative genomics.</title>
        <authorList>
            <person name="Castro-Jaimes S."/>
            <person name="Bello-Lopez E."/>
            <person name="Velazquez-Acosta C."/>
            <person name="Volkow-Fernandez P."/>
            <person name="Lozano-Zarain P."/>
            <person name="Castillo Ramirez S."/>
            <person name="Cevallos M.A."/>
        </authorList>
    </citation>
    <scope>NUCLEOTIDE SEQUENCE [LARGE SCALE GENOMIC DNA]</scope>
    <source>
        <strain evidence="14 15">AN10</strain>
    </source>
</reference>
<evidence type="ECO:0000256" key="11">
    <source>
        <dbReference type="ARBA" id="ARBA00057735"/>
    </source>
</evidence>
<dbReference type="InterPro" id="IPR027417">
    <property type="entry name" value="P-loop_NTPase"/>
</dbReference>
<dbReference type="Pfam" id="PF02223">
    <property type="entry name" value="Thymidylate_kin"/>
    <property type="match status" value="1"/>
</dbReference>
<organism evidence="14 15">
    <name type="scientific">Acinetobacter haemolyticus</name>
    <dbReference type="NCBI Taxonomy" id="29430"/>
    <lineage>
        <taxon>Bacteria</taxon>
        <taxon>Pseudomonadati</taxon>
        <taxon>Pseudomonadota</taxon>
        <taxon>Gammaproteobacteria</taxon>
        <taxon>Moraxellales</taxon>
        <taxon>Moraxellaceae</taxon>
        <taxon>Acinetobacter</taxon>
    </lineage>
</organism>
<keyword evidence="6 12" id="KW-0547">Nucleotide-binding</keyword>
<sequence>MFISFEGTEGVGKTTLIRKIHQYFEQHGKEVVLTREPGGTPLAEQIRSLLLAVNHEEQMSHDTELLLIYAARAQHLQQVILPALEAGKIVLSDRFTDASFAYQCSGRGLSQEKLQLLNQTFVAKMPNITFWLDAPIELGMTRARERGALDRFEQEKLSFFAKVRAGYETLWQAEPERIKRLNATQNADLVFEEALNYIKQLSKDCFIFIKTNT</sequence>
<comment type="catalytic activity">
    <reaction evidence="10 12">
        <text>dTMP + ATP = dTDP + ADP</text>
        <dbReference type="Rhea" id="RHEA:13517"/>
        <dbReference type="ChEBI" id="CHEBI:30616"/>
        <dbReference type="ChEBI" id="CHEBI:58369"/>
        <dbReference type="ChEBI" id="CHEBI:63528"/>
        <dbReference type="ChEBI" id="CHEBI:456216"/>
        <dbReference type="EC" id="2.7.4.9"/>
    </reaction>
</comment>
<proteinExistence type="inferred from homology"/>
<protein>
    <recommendedName>
        <fullName evidence="3 12">Thymidylate kinase</fullName>
        <ecNumber evidence="2 12">2.7.4.9</ecNumber>
    </recommendedName>
    <alternativeName>
        <fullName evidence="9 12">dTMP kinase</fullName>
    </alternativeName>
</protein>
<evidence type="ECO:0000313" key="15">
    <source>
        <dbReference type="Proteomes" id="UP000451048"/>
    </source>
</evidence>
<accession>A0AAJ2YPH5</accession>
<evidence type="ECO:0000256" key="10">
    <source>
        <dbReference type="ARBA" id="ARBA00048743"/>
    </source>
</evidence>
<gene>
    <name evidence="12" type="primary">tmk</name>
    <name evidence="14" type="ORF">GPS52_00430</name>
</gene>
<dbReference type="InterPro" id="IPR018094">
    <property type="entry name" value="Thymidylate_kinase"/>
</dbReference>
<evidence type="ECO:0000259" key="13">
    <source>
        <dbReference type="Pfam" id="PF02223"/>
    </source>
</evidence>
<dbReference type="PANTHER" id="PTHR10344:SF4">
    <property type="entry name" value="UMP-CMP KINASE 2, MITOCHONDRIAL"/>
    <property type="match status" value="1"/>
</dbReference>
<keyword evidence="5 12" id="KW-0545">Nucleotide biosynthesis</keyword>
<evidence type="ECO:0000256" key="12">
    <source>
        <dbReference type="HAMAP-Rule" id="MF_00165"/>
    </source>
</evidence>
<keyword evidence="7 12" id="KW-0418">Kinase</keyword>
<dbReference type="InterPro" id="IPR039430">
    <property type="entry name" value="Thymidylate_kin-like_dom"/>
</dbReference>
<dbReference type="EC" id="2.7.4.9" evidence="2 12"/>
<dbReference type="Proteomes" id="UP000451048">
    <property type="component" value="Unassembled WGS sequence"/>
</dbReference>
<evidence type="ECO:0000256" key="6">
    <source>
        <dbReference type="ARBA" id="ARBA00022741"/>
    </source>
</evidence>
<dbReference type="GO" id="GO:0005829">
    <property type="term" value="C:cytosol"/>
    <property type="evidence" value="ECO:0007669"/>
    <property type="project" value="TreeGrafter"/>
</dbReference>
<evidence type="ECO:0000256" key="5">
    <source>
        <dbReference type="ARBA" id="ARBA00022727"/>
    </source>
</evidence>
<dbReference type="PANTHER" id="PTHR10344">
    <property type="entry name" value="THYMIDYLATE KINASE"/>
    <property type="match status" value="1"/>
</dbReference>
<comment type="function">
    <text evidence="11 12">Phosphorylation of dTMP to form dTDP in both de novo and salvage pathways of dTTP synthesis.</text>
</comment>
<evidence type="ECO:0000256" key="8">
    <source>
        <dbReference type="ARBA" id="ARBA00022840"/>
    </source>
</evidence>
<dbReference type="GO" id="GO:0005524">
    <property type="term" value="F:ATP binding"/>
    <property type="evidence" value="ECO:0007669"/>
    <property type="project" value="UniProtKB-UniRule"/>
</dbReference>
<dbReference type="EMBL" id="WTTO01000001">
    <property type="protein sequence ID" value="NAR71976.1"/>
    <property type="molecule type" value="Genomic_DNA"/>
</dbReference>
<dbReference type="CDD" id="cd01672">
    <property type="entry name" value="TMPK"/>
    <property type="match status" value="1"/>
</dbReference>
<dbReference type="RefSeq" id="WP_118901643.1">
    <property type="nucleotide sequence ID" value="NZ_CP041224.1"/>
</dbReference>
<name>A0AAJ2YPH5_ACIHA</name>
<comment type="caution">
    <text evidence="14">The sequence shown here is derived from an EMBL/GenBank/DDBJ whole genome shotgun (WGS) entry which is preliminary data.</text>
</comment>
<dbReference type="Gene3D" id="3.40.50.300">
    <property type="entry name" value="P-loop containing nucleotide triphosphate hydrolases"/>
    <property type="match status" value="1"/>
</dbReference>
<evidence type="ECO:0000256" key="2">
    <source>
        <dbReference type="ARBA" id="ARBA00012980"/>
    </source>
</evidence>
<dbReference type="GO" id="GO:0004798">
    <property type="term" value="F:dTMP kinase activity"/>
    <property type="evidence" value="ECO:0007669"/>
    <property type="project" value="UniProtKB-UniRule"/>
</dbReference>
<evidence type="ECO:0000256" key="9">
    <source>
        <dbReference type="ARBA" id="ARBA00029962"/>
    </source>
</evidence>
<dbReference type="GO" id="GO:0006235">
    <property type="term" value="P:dTTP biosynthetic process"/>
    <property type="evidence" value="ECO:0007669"/>
    <property type="project" value="UniProtKB-UniRule"/>
</dbReference>
<evidence type="ECO:0000256" key="4">
    <source>
        <dbReference type="ARBA" id="ARBA00022679"/>
    </source>
</evidence>
<dbReference type="GO" id="GO:0006227">
    <property type="term" value="P:dUDP biosynthetic process"/>
    <property type="evidence" value="ECO:0007669"/>
    <property type="project" value="TreeGrafter"/>
</dbReference>
<evidence type="ECO:0000256" key="3">
    <source>
        <dbReference type="ARBA" id="ARBA00017144"/>
    </source>
</evidence>
<comment type="similarity">
    <text evidence="1 12">Belongs to the thymidylate kinase family.</text>
</comment>
<keyword evidence="4 12" id="KW-0808">Transferase</keyword>
<dbReference type="SUPFAM" id="SSF52540">
    <property type="entry name" value="P-loop containing nucleoside triphosphate hydrolases"/>
    <property type="match status" value="1"/>
</dbReference>
<evidence type="ECO:0000256" key="7">
    <source>
        <dbReference type="ARBA" id="ARBA00022777"/>
    </source>
</evidence>
<dbReference type="FunFam" id="3.40.50.300:FF:000225">
    <property type="entry name" value="Thymidylate kinase"/>
    <property type="match status" value="1"/>
</dbReference>
<dbReference type="AlphaFoldDB" id="A0AAJ2YPH5"/>
<dbReference type="NCBIfam" id="TIGR00041">
    <property type="entry name" value="DTMP_kinase"/>
    <property type="match status" value="1"/>
</dbReference>
<dbReference type="GO" id="GO:0006233">
    <property type="term" value="P:dTDP biosynthetic process"/>
    <property type="evidence" value="ECO:0007669"/>
    <property type="project" value="InterPro"/>
</dbReference>
<dbReference type="HAMAP" id="MF_00165">
    <property type="entry name" value="Thymidylate_kinase"/>
    <property type="match status" value="1"/>
</dbReference>